<dbReference type="SUPFAM" id="SSF51395">
    <property type="entry name" value="FMN-linked oxidoreductases"/>
    <property type="match status" value="1"/>
</dbReference>
<dbReference type="InterPro" id="IPR044152">
    <property type="entry name" value="YqjM-like"/>
</dbReference>
<comment type="cofactor">
    <cofactor evidence="1">
        <name>FMN</name>
        <dbReference type="ChEBI" id="CHEBI:58210"/>
    </cofactor>
</comment>
<protein>
    <submittedName>
        <fullName evidence="7">2,4-dienoyl-CoA reductase-like NADH-dependent reductase (Old Yellow Enzyme family)</fullName>
    </submittedName>
</protein>
<dbReference type="EMBL" id="JAFBCF010000001">
    <property type="protein sequence ID" value="MBM7799233.1"/>
    <property type="molecule type" value="Genomic_DNA"/>
</dbReference>
<evidence type="ECO:0000313" key="7">
    <source>
        <dbReference type="EMBL" id="MBM7799233.1"/>
    </source>
</evidence>
<evidence type="ECO:0000256" key="3">
    <source>
        <dbReference type="ARBA" id="ARBA00022643"/>
    </source>
</evidence>
<keyword evidence="5" id="KW-0560">Oxidoreductase</keyword>
<reference evidence="7 8" key="1">
    <citation type="submission" date="2021-01" db="EMBL/GenBank/DDBJ databases">
        <title>Sequencing the genomes of 1000 actinobacteria strains.</title>
        <authorList>
            <person name="Klenk H.-P."/>
        </authorList>
    </citation>
    <scope>NUCLEOTIDE SEQUENCE [LARGE SCALE GENOMIC DNA]</scope>
    <source>
        <strain evidence="7 8">DSM 18662</strain>
    </source>
</reference>
<organism evidence="7 8">
    <name type="scientific">Microlunatus panaciterrae</name>
    <dbReference type="NCBI Taxonomy" id="400768"/>
    <lineage>
        <taxon>Bacteria</taxon>
        <taxon>Bacillati</taxon>
        <taxon>Actinomycetota</taxon>
        <taxon>Actinomycetes</taxon>
        <taxon>Propionibacteriales</taxon>
        <taxon>Propionibacteriaceae</taxon>
        <taxon>Microlunatus</taxon>
    </lineage>
</organism>
<keyword evidence="4" id="KW-0521">NADP</keyword>
<dbReference type="CDD" id="cd02932">
    <property type="entry name" value="OYE_YqiM_FMN"/>
    <property type="match status" value="1"/>
</dbReference>
<keyword evidence="8" id="KW-1185">Reference proteome</keyword>
<dbReference type="InterPro" id="IPR013785">
    <property type="entry name" value="Aldolase_TIM"/>
</dbReference>
<gene>
    <name evidence="7" type="ORF">JOE57_002154</name>
</gene>
<dbReference type="PANTHER" id="PTHR43303">
    <property type="entry name" value="NADPH DEHYDROGENASE C23G7.10C-RELATED"/>
    <property type="match status" value="1"/>
</dbReference>
<evidence type="ECO:0000259" key="6">
    <source>
        <dbReference type="Pfam" id="PF00724"/>
    </source>
</evidence>
<keyword evidence="3" id="KW-0288">FMN</keyword>
<dbReference type="PANTHER" id="PTHR43303:SF4">
    <property type="entry name" value="NADPH DEHYDROGENASE C23G7.10C-RELATED"/>
    <property type="match status" value="1"/>
</dbReference>
<evidence type="ECO:0000256" key="4">
    <source>
        <dbReference type="ARBA" id="ARBA00022857"/>
    </source>
</evidence>
<evidence type="ECO:0000256" key="2">
    <source>
        <dbReference type="ARBA" id="ARBA00022630"/>
    </source>
</evidence>
<accession>A0ABS2RKP5</accession>
<sequence length="368" mass="38854">MTLRDVTIPNRIWLAPMCQYSCLERDGMPGDWHLVHLGARATGGFGLVLTEAAAVSPEGRISVHDAGIWNDDQAAAWARIAAFISAQGAVPGIQLAHAGRKASTFSFRQHGHGTVPLAEGGWRTVAPSALPFDSYATPSALDQAGIDQVVADFSAAAARADRAGFAVAELHAAHGYLLHEFLSPLSNRRTDSYGGSLANRARLLIDVVRAVRETWPATKPLFVRFSGTDWTEDGWTVDDTAEVAGWLADEGVDLVDISSGGNVASAPIPVGPGYQVPLAQQVRTISGLPTAAVGLITEPGQAADIVASGQADAVLLARAALREPAWPQRAAAELGLPTTESPYPAQYVRGAWPEQTVRPSYLDLGRSA</sequence>
<feature type="domain" description="NADH:flavin oxidoreductase/NADH oxidase N-terminal" evidence="6">
    <location>
        <begin position="2"/>
        <end position="334"/>
    </location>
</feature>
<evidence type="ECO:0000256" key="1">
    <source>
        <dbReference type="ARBA" id="ARBA00001917"/>
    </source>
</evidence>
<dbReference type="InterPro" id="IPR001155">
    <property type="entry name" value="OxRdtase_FMN_N"/>
</dbReference>
<comment type="caution">
    <text evidence="7">The sequence shown here is derived from an EMBL/GenBank/DDBJ whole genome shotgun (WGS) entry which is preliminary data.</text>
</comment>
<dbReference type="Pfam" id="PF00724">
    <property type="entry name" value="Oxidored_FMN"/>
    <property type="match status" value="1"/>
</dbReference>
<dbReference type="Proteomes" id="UP000704762">
    <property type="component" value="Unassembled WGS sequence"/>
</dbReference>
<proteinExistence type="predicted"/>
<evidence type="ECO:0000256" key="5">
    <source>
        <dbReference type="ARBA" id="ARBA00023002"/>
    </source>
</evidence>
<keyword evidence="2" id="KW-0285">Flavoprotein</keyword>
<evidence type="ECO:0000313" key="8">
    <source>
        <dbReference type="Proteomes" id="UP000704762"/>
    </source>
</evidence>
<dbReference type="Gene3D" id="3.20.20.70">
    <property type="entry name" value="Aldolase class I"/>
    <property type="match status" value="1"/>
</dbReference>
<name>A0ABS2RKP5_9ACTN</name>